<sequence>MTDPREQEAFLRNLPIIDPHQHFWDLQAHPERYPNWTTRPEPFRYGSTERLMGQSYLPDDYRRDVAAHNVVGTVHVQAGWVGDPLGEARWLAQLRHRERLPTVAVGQASLHLPDAGQTLAGLAGFDFMRGIRTKPTQVEAPADAQRGRPGSMDDPAWRRGYQQLEQHGFVGEVQVPWWDLAAAAEVARDHPGIHLVLNHTALPSDRSAEGLAAWRRAVALLAPHDCVRMKLSGIGLAPGTWPTEENMRIVQEAISILGWQRCLFASNYPVDSLVASFDTIYSGFKRAVRGFPRQQMDALFHDNAAALYRIADQPAAA</sequence>
<dbReference type="InterPro" id="IPR032466">
    <property type="entry name" value="Metal_Hydrolase"/>
</dbReference>
<comment type="caution">
    <text evidence="3">The sequence shown here is derived from an EMBL/GenBank/DDBJ whole genome shotgun (WGS) entry which is preliminary data.</text>
</comment>
<feature type="domain" description="Amidohydrolase-related" evidence="2">
    <location>
        <begin position="17"/>
        <end position="310"/>
    </location>
</feature>
<dbReference type="PANTHER" id="PTHR43569:SF1">
    <property type="entry name" value="BLL3371 PROTEIN"/>
    <property type="match status" value="1"/>
</dbReference>
<dbReference type="RefSeq" id="WP_211868683.1">
    <property type="nucleotide sequence ID" value="NZ_JAAEDI010000010.1"/>
</dbReference>
<evidence type="ECO:0000256" key="1">
    <source>
        <dbReference type="ARBA" id="ARBA00038310"/>
    </source>
</evidence>
<keyword evidence="4" id="KW-1185">Reference proteome</keyword>
<comment type="similarity">
    <text evidence="1">Belongs to the metallo-dependent hydrolases superfamily.</text>
</comment>
<evidence type="ECO:0000313" key="4">
    <source>
        <dbReference type="Proteomes" id="UP000698752"/>
    </source>
</evidence>
<dbReference type="Gene3D" id="3.20.20.140">
    <property type="entry name" value="Metal-dependent hydrolases"/>
    <property type="match status" value="1"/>
</dbReference>
<dbReference type="EMBL" id="JAAEDI010000010">
    <property type="protein sequence ID" value="MBR0650167.1"/>
    <property type="molecule type" value="Genomic_DNA"/>
</dbReference>
<protein>
    <submittedName>
        <fullName evidence="3">Amidohydrolase family protein</fullName>
    </submittedName>
</protein>
<dbReference type="Proteomes" id="UP000698752">
    <property type="component" value="Unassembled WGS sequence"/>
</dbReference>
<evidence type="ECO:0000259" key="2">
    <source>
        <dbReference type="Pfam" id="PF04909"/>
    </source>
</evidence>
<evidence type="ECO:0000313" key="3">
    <source>
        <dbReference type="EMBL" id="MBR0650167.1"/>
    </source>
</evidence>
<dbReference type="Pfam" id="PF04909">
    <property type="entry name" value="Amidohydro_2"/>
    <property type="match status" value="1"/>
</dbReference>
<organism evidence="3 4">
    <name type="scientific">Neoroseomonas terrae</name>
    <dbReference type="NCBI Taxonomy" id="424799"/>
    <lineage>
        <taxon>Bacteria</taxon>
        <taxon>Pseudomonadati</taxon>
        <taxon>Pseudomonadota</taxon>
        <taxon>Alphaproteobacteria</taxon>
        <taxon>Acetobacterales</taxon>
        <taxon>Acetobacteraceae</taxon>
        <taxon>Neoroseomonas</taxon>
    </lineage>
</organism>
<dbReference type="InterPro" id="IPR006680">
    <property type="entry name" value="Amidohydro-rel"/>
</dbReference>
<dbReference type="InterPro" id="IPR052350">
    <property type="entry name" value="Metallo-dep_Lactonases"/>
</dbReference>
<proteinExistence type="inferred from homology"/>
<gene>
    <name evidence="3" type="ORF">GXW78_10875</name>
</gene>
<reference evidence="4" key="1">
    <citation type="journal article" date="2021" name="Syst. Appl. Microbiol.">
        <title>Roseomonas hellenica sp. nov., isolated from roots of wild-growing Alkanna tinctoria.</title>
        <authorList>
            <person name="Rat A."/>
            <person name="Naranjo H.D."/>
            <person name="Lebbe L."/>
            <person name="Cnockaert M."/>
            <person name="Krigas N."/>
            <person name="Grigoriadou K."/>
            <person name="Maloupa E."/>
            <person name="Willems A."/>
        </authorList>
    </citation>
    <scope>NUCLEOTIDE SEQUENCE [LARGE SCALE GENOMIC DNA]</scope>
    <source>
        <strain evidence="4">LMG 31159</strain>
    </source>
</reference>
<accession>A0ABS5EGM0</accession>
<dbReference type="SUPFAM" id="SSF51556">
    <property type="entry name" value="Metallo-dependent hydrolases"/>
    <property type="match status" value="1"/>
</dbReference>
<dbReference type="PANTHER" id="PTHR43569">
    <property type="entry name" value="AMIDOHYDROLASE"/>
    <property type="match status" value="1"/>
</dbReference>
<name>A0ABS5EGM0_9PROT</name>